<sequence>MGAIPVAFVVCVDEVEFVLNADSLRMMMFQVLSHAFSVTGPMDQPYHVSKEGSGLSDKATSGIVNADDLSHEGRFSS</sequence>
<gene>
    <name evidence="2" type="ORF">GUITHDRAFT_104090</name>
</gene>
<dbReference type="Proteomes" id="UP000011087">
    <property type="component" value="Unassembled WGS sequence"/>
</dbReference>
<dbReference type="EMBL" id="JH992979">
    <property type="protein sequence ID" value="EKX50280.1"/>
    <property type="molecule type" value="Genomic_DNA"/>
</dbReference>
<dbReference type="PaxDb" id="55529-EKX50280"/>
<dbReference type="RefSeq" id="XP_005837260.1">
    <property type="nucleotide sequence ID" value="XM_005837203.1"/>
</dbReference>
<reference evidence="2 4" key="1">
    <citation type="journal article" date="2012" name="Nature">
        <title>Algal genomes reveal evolutionary mosaicism and the fate of nucleomorphs.</title>
        <authorList>
            <consortium name="DOE Joint Genome Institute"/>
            <person name="Curtis B.A."/>
            <person name="Tanifuji G."/>
            <person name="Burki F."/>
            <person name="Gruber A."/>
            <person name="Irimia M."/>
            <person name="Maruyama S."/>
            <person name="Arias M.C."/>
            <person name="Ball S.G."/>
            <person name="Gile G.H."/>
            <person name="Hirakawa Y."/>
            <person name="Hopkins J.F."/>
            <person name="Kuo A."/>
            <person name="Rensing S.A."/>
            <person name="Schmutz J."/>
            <person name="Symeonidi A."/>
            <person name="Elias M."/>
            <person name="Eveleigh R.J."/>
            <person name="Herman E.K."/>
            <person name="Klute M.J."/>
            <person name="Nakayama T."/>
            <person name="Obornik M."/>
            <person name="Reyes-Prieto A."/>
            <person name="Armbrust E.V."/>
            <person name="Aves S.J."/>
            <person name="Beiko R.G."/>
            <person name="Coutinho P."/>
            <person name="Dacks J.B."/>
            <person name="Durnford D.G."/>
            <person name="Fast N.M."/>
            <person name="Green B.R."/>
            <person name="Grisdale C.J."/>
            <person name="Hempel F."/>
            <person name="Henrissat B."/>
            <person name="Hoppner M.P."/>
            <person name="Ishida K."/>
            <person name="Kim E."/>
            <person name="Koreny L."/>
            <person name="Kroth P.G."/>
            <person name="Liu Y."/>
            <person name="Malik S.B."/>
            <person name="Maier U.G."/>
            <person name="McRose D."/>
            <person name="Mock T."/>
            <person name="Neilson J.A."/>
            <person name="Onodera N.T."/>
            <person name="Poole A.M."/>
            <person name="Pritham E.J."/>
            <person name="Richards T.A."/>
            <person name="Rocap G."/>
            <person name="Roy S.W."/>
            <person name="Sarai C."/>
            <person name="Schaack S."/>
            <person name="Shirato S."/>
            <person name="Slamovits C.H."/>
            <person name="Spencer D.F."/>
            <person name="Suzuki S."/>
            <person name="Worden A.Z."/>
            <person name="Zauner S."/>
            <person name="Barry K."/>
            <person name="Bell C."/>
            <person name="Bharti A.K."/>
            <person name="Crow J.A."/>
            <person name="Grimwood J."/>
            <person name="Kramer R."/>
            <person name="Lindquist E."/>
            <person name="Lucas S."/>
            <person name="Salamov A."/>
            <person name="McFadden G.I."/>
            <person name="Lane C.E."/>
            <person name="Keeling P.J."/>
            <person name="Gray M.W."/>
            <person name="Grigoriev I.V."/>
            <person name="Archibald J.M."/>
        </authorList>
    </citation>
    <scope>NUCLEOTIDE SEQUENCE</scope>
    <source>
        <strain evidence="2 4">CCMP2712</strain>
    </source>
</reference>
<dbReference type="HOGENOM" id="CLU_2643248_0_0_1"/>
<dbReference type="AlphaFoldDB" id="L1JQ44"/>
<evidence type="ECO:0000256" key="1">
    <source>
        <dbReference type="SAM" id="MobiDB-lite"/>
    </source>
</evidence>
<reference evidence="3" key="3">
    <citation type="submission" date="2015-06" db="UniProtKB">
        <authorList>
            <consortium name="EnsemblProtists"/>
        </authorList>
    </citation>
    <scope>IDENTIFICATION</scope>
</reference>
<feature type="compositionally biased region" description="Basic and acidic residues" evidence="1">
    <location>
        <begin position="68"/>
        <end position="77"/>
    </location>
</feature>
<proteinExistence type="predicted"/>
<keyword evidence="4" id="KW-1185">Reference proteome</keyword>
<protein>
    <submittedName>
        <fullName evidence="2 3">Uncharacterized protein</fullName>
    </submittedName>
</protein>
<name>L1JQ44_GUITC</name>
<dbReference type="KEGG" id="gtt:GUITHDRAFT_104090"/>
<reference evidence="4" key="2">
    <citation type="submission" date="2012-11" db="EMBL/GenBank/DDBJ databases">
        <authorList>
            <person name="Kuo A."/>
            <person name="Curtis B.A."/>
            <person name="Tanifuji G."/>
            <person name="Burki F."/>
            <person name="Gruber A."/>
            <person name="Irimia M."/>
            <person name="Maruyama S."/>
            <person name="Arias M.C."/>
            <person name="Ball S.G."/>
            <person name="Gile G.H."/>
            <person name="Hirakawa Y."/>
            <person name="Hopkins J.F."/>
            <person name="Rensing S.A."/>
            <person name="Schmutz J."/>
            <person name="Symeonidi A."/>
            <person name="Elias M."/>
            <person name="Eveleigh R.J."/>
            <person name="Herman E.K."/>
            <person name="Klute M.J."/>
            <person name="Nakayama T."/>
            <person name="Obornik M."/>
            <person name="Reyes-Prieto A."/>
            <person name="Armbrust E.V."/>
            <person name="Aves S.J."/>
            <person name="Beiko R.G."/>
            <person name="Coutinho P."/>
            <person name="Dacks J.B."/>
            <person name="Durnford D.G."/>
            <person name="Fast N.M."/>
            <person name="Green B.R."/>
            <person name="Grisdale C."/>
            <person name="Hempe F."/>
            <person name="Henrissat B."/>
            <person name="Hoppner M.P."/>
            <person name="Ishida K.-I."/>
            <person name="Kim E."/>
            <person name="Koreny L."/>
            <person name="Kroth P.G."/>
            <person name="Liu Y."/>
            <person name="Malik S.-B."/>
            <person name="Maier U.G."/>
            <person name="McRose D."/>
            <person name="Mock T."/>
            <person name="Neilson J.A."/>
            <person name="Onodera N.T."/>
            <person name="Poole A.M."/>
            <person name="Pritham E.J."/>
            <person name="Richards T.A."/>
            <person name="Rocap G."/>
            <person name="Roy S.W."/>
            <person name="Sarai C."/>
            <person name="Schaack S."/>
            <person name="Shirato S."/>
            <person name="Slamovits C.H."/>
            <person name="Spencer D.F."/>
            <person name="Suzuki S."/>
            <person name="Worden A.Z."/>
            <person name="Zauner S."/>
            <person name="Barry K."/>
            <person name="Bell C."/>
            <person name="Bharti A.K."/>
            <person name="Crow J.A."/>
            <person name="Grimwood J."/>
            <person name="Kramer R."/>
            <person name="Lindquist E."/>
            <person name="Lucas S."/>
            <person name="Salamov A."/>
            <person name="McFadden G.I."/>
            <person name="Lane C.E."/>
            <person name="Keeling P.J."/>
            <person name="Gray M.W."/>
            <person name="Grigoriev I.V."/>
            <person name="Archibald J.M."/>
        </authorList>
    </citation>
    <scope>NUCLEOTIDE SEQUENCE</scope>
    <source>
        <strain evidence="4">CCMP2712</strain>
    </source>
</reference>
<evidence type="ECO:0000313" key="3">
    <source>
        <dbReference type="EnsemblProtists" id="EKX50280"/>
    </source>
</evidence>
<dbReference type="EnsemblProtists" id="EKX50280">
    <property type="protein sequence ID" value="EKX50280"/>
    <property type="gene ID" value="GUITHDRAFT_104090"/>
</dbReference>
<dbReference type="GeneID" id="17306784"/>
<evidence type="ECO:0000313" key="2">
    <source>
        <dbReference type="EMBL" id="EKX50280.1"/>
    </source>
</evidence>
<feature type="region of interest" description="Disordered" evidence="1">
    <location>
        <begin position="47"/>
        <end position="77"/>
    </location>
</feature>
<organism evidence="2">
    <name type="scientific">Guillardia theta (strain CCMP2712)</name>
    <name type="common">Cryptophyte</name>
    <dbReference type="NCBI Taxonomy" id="905079"/>
    <lineage>
        <taxon>Eukaryota</taxon>
        <taxon>Cryptophyceae</taxon>
        <taxon>Pyrenomonadales</taxon>
        <taxon>Geminigeraceae</taxon>
        <taxon>Guillardia</taxon>
    </lineage>
</organism>
<evidence type="ECO:0000313" key="4">
    <source>
        <dbReference type="Proteomes" id="UP000011087"/>
    </source>
</evidence>
<accession>L1JQ44</accession>